<dbReference type="RefSeq" id="WP_119140700.1">
    <property type="nucleotide sequence ID" value="NZ_CBCSFL010000026.1"/>
</dbReference>
<dbReference type="AlphaFoldDB" id="A0A383RU95"/>
<keyword evidence="1" id="KW-0472">Membrane</keyword>
<dbReference type="Proteomes" id="UP000263595">
    <property type="component" value="Unassembled WGS sequence"/>
</dbReference>
<keyword evidence="1" id="KW-1133">Transmembrane helix</keyword>
<feature type="transmembrane region" description="Helical" evidence="1">
    <location>
        <begin position="25"/>
        <end position="42"/>
    </location>
</feature>
<gene>
    <name evidence="2" type="ORF">CCOS865_02214</name>
</gene>
<protein>
    <submittedName>
        <fullName evidence="2">Putative membrane protein</fullName>
    </submittedName>
</protein>
<evidence type="ECO:0000313" key="2">
    <source>
        <dbReference type="EMBL" id="SYX89948.1"/>
    </source>
</evidence>
<keyword evidence="3" id="KW-1185">Reference proteome</keyword>
<proteinExistence type="predicted"/>
<evidence type="ECO:0000256" key="1">
    <source>
        <dbReference type="SAM" id="Phobius"/>
    </source>
</evidence>
<keyword evidence="1" id="KW-0812">Transmembrane</keyword>
<organism evidence="2 3">
    <name type="scientific">Pseudomonas reidholzensis</name>
    <dbReference type="NCBI Taxonomy" id="1785162"/>
    <lineage>
        <taxon>Bacteria</taxon>
        <taxon>Pseudomonadati</taxon>
        <taxon>Pseudomonadota</taxon>
        <taxon>Gammaproteobacteria</taxon>
        <taxon>Pseudomonadales</taxon>
        <taxon>Pseudomonadaceae</taxon>
        <taxon>Pseudomonas</taxon>
    </lineage>
</organism>
<sequence>MSRSTCWSLLAFAMALLSYTMHRDISANIFLGVLFIIQGLKHRDGEPEADWDRISLLCTILSAGIITFALYSSATGMHWVSPRPW</sequence>
<reference evidence="3" key="1">
    <citation type="submission" date="2018-08" db="EMBL/GenBank/DDBJ databases">
        <authorList>
            <person name="Blom J."/>
        </authorList>
    </citation>
    <scope>NUCLEOTIDE SEQUENCE [LARGE SCALE GENOMIC DNA]</scope>
    <source>
        <strain evidence="3">CCOS 865</strain>
    </source>
</reference>
<evidence type="ECO:0000313" key="3">
    <source>
        <dbReference type="Proteomes" id="UP000263595"/>
    </source>
</evidence>
<dbReference type="EMBL" id="UNOZ01000013">
    <property type="protein sequence ID" value="SYX89948.1"/>
    <property type="molecule type" value="Genomic_DNA"/>
</dbReference>
<accession>A0A383RU95</accession>
<feature type="transmembrane region" description="Helical" evidence="1">
    <location>
        <begin position="54"/>
        <end position="74"/>
    </location>
</feature>
<dbReference type="OrthoDB" id="6990895at2"/>
<name>A0A383RU95_9PSED</name>